<proteinExistence type="predicted"/>
<gene>
    <name evidence="1" type="ORF">CNEO_41859</name>
</gene>
<evidence type="ECO:0000313" key="2">
    <source>
        <dbReference type="Proteomes" id="UP000789738"/>
    </source>
</evidence>
<comment type="caution">
    <text evidence="1">The sequence shown here is derived from an EMBL/GenBank/DDBJ whole genome shotgun (WGS) entry which is preliminary data.</text>
</comment>
<dbReference type="AlphaFoldDB" id="A0AA86JJ28"/>
<dbReference type="EMBL" id="CAKJVE010000004">
    <property type="protein sequence ID" value="CAG9705417.1"/>
    <property type="molecule type" value="Genomic_DNA"/>
</dbReference>
<reference evidence="1" key="1">
    <citation type="submission" date="2021-10" db="EMBL/GenBank/DDBJ databases">
        <authorList>
            <person name="Mesa V."/>
        </authorList>
    </citation>
    <scope>NUCLEOTIDE SEQUENCE</scope>
    <source>
        <strain evidence="1">CC3_PB</strain>
    </source>
</reference>
<name>A0AA86JJ28_9CLOT</name>
<dbReference type="RefSeq" id="WP_210888990.1">
    <property type="nucleotide sequence ID" value="NZ_CAKJVE010000004.1"/>
</dbReference>
<sequence>MFERKIWKNRVVQRPNTYEIKVNSDGTSTLVRKEGNIVEEGTPLNALNMNRIEGGIEESIDMSLNIAKVCVDGFLNMGRLLNINIMERFYSNGVVVEPLLNKEGITLNEGSFNTALKRIELDDDTYIEGIGFCWR</sequence>
<accession>A0AA86JJ28</accession>
<organism evidence="1 2">
    <name type="scientific">Clostridium neonatale</name>
    <dbReference type="NCBI Taxonomy" id="137838"/>
    <lineage>
        <taxon>Bacteria</taxon>
        <taxon>Bacillati</taxon>
        <taxon>Bacillota</taxon>
        <taxon>Clostridia</taxon>
        <taxon>Eubacteriales</taxon>
        <taxon>Clostridiaceae</taxon>
        <taxon>Clostridium</taxon>
    </lineage>
</organism>
<evidence type="ECO:0000313" key="1">
    <source>
        <dbReference type="EMBL" id="CAG9705417.1"/>
    </source>
</evidence>
<protein>
    <submittedName>
        <fullName evidence="1">Uncharacterized protein</fullName>
    </submittedName>
</protein>
<dbReference type="Proteomes" id="UP000789738">
    <property type="component" value="Unassembled WGS sequence"/>
</dbReference>